<reference evidence="1 2" key="1">
    <citation type="submission" date="2017-03" db="EMBL/GenBank/DDBJ databases">
        <title>Whole genome sequences of fourteen strains of Bradyrhizobium canariense and one strain of Bradyrhizobium japonicum isolated from Lupinus (Papilionoideae: Genisteae) species in Algeria.</title>
        <authorList>
            <person name="Crovadore J."/>
            <person name="Chekireb D."/>
            <person name="Brachmann A."/>
            <person name="Chablais R."/>
            <person name="Cochard B."/>
            <person name="Lefort F."/>
        </authorList>
    </citation>
    <scope>NUCLEOTIDE SEQUENCE [LARGE SCALE GENOMIC DNA]</scope>
    <source>
        <strain evidence="1 2">UBMA195</strain>
    </source>
</reference>
<evidence type="ECO:0000313" key="2">
    <source>
        <dbReference type="Proteomes" id="UP000193553"/>
    </source>
</evidence>
<protein>
    <submittedName>
        <fullName evidence="1">Uncharacterized protein</fullName>
    </submittedName>
</protein>
<accession>A0A1X3GTS2</accession>
<gene>
    <name evidence="1" type="ORF">BSZ18_01195</name>
</gene>
<dbReference type="Proteomes" id="UP000193553">
    <property type="component" value="Unassembled WGS sequence"/>
</dbReference>
<organism evidence="1 2">
    <name type="scientific">Bradyrhizobium canariense</name>
    <dbReference type="NCBI Taxonomy" id="255045"/>
    <lineage>
        <taxon>Bacteria</taxon>
        <taxon>Pseudomonadati</taxon>
        <taxon>Pseudomonadota</taxon>
        <taxon>Alphaproteobacteria</taxon>
        <taxon>Hyphomicrobiales</taxon>
        <taxon>Nitrobacteraceae</taxon>
        <taxon>Bradyrhizobium</taxon>
    </lineage>
</organism>
<dbReference type="AlphaFoldDB" id="A0A1X3GTS2"/>
<dbReference type="EMBL" id="NAFI01000119">
    <property type="protein sequence ID" value="OSJ18990.1"/>
    <property type="molecule type" value="Genomic_DNA"/>
</dbReference>
<evidence type="ECO:0000313" key="1">
    <source>
        <dbReference type="EMBL" id="OSJ18990.1"/>
    </source>
</evidence>
<comment type="caution">
    <text evidence="1">The sequence shown here is derived from an EMBL/GenBank/DDBJ whole genome shotgun (WGS) entry which is preliminary data.</text>
</comment>
<name>A0A1X3GTS2_9BRAD</name>
<proteinExistence type="predicted"/>
<sequence length="107" mass="12179">MLSNQDLRVSGDAVNLKIDLVTHGDNLLHATVLPLWRLFSHREHESLSLCGARSGWIHSQYQRCLTDLPLARRPVRLLHRARRGMTTGKVMKTPDELAEMLRLRACG</sequence>